<accession>A0A1Y2NWC5</accession>
<comment type="caution">
    <text evidence="6">The sequence shown here is derived from an EMBL/GenBank/DDBJ whole genome shotgun (WGS) entry which is preliminary data.</text>
</comment>
<dbReference type="CDD" id="cd06170">
    <property type="entry name" value="LuxR_C_like"/>
    <property type="match status" value="1"/>
</dbReference>
<feature type="region of interest" description="Disordered" evidence="4">
    <location>
        <begin position="486"/>
        <end position="512"/>
    </location>
</feature>
<dbReference type="InterPro" id="IPR027417">
    <property type="entry name" value="P-loop_NTPase"/>
</dbReference>
<dbReference type="InterPro" id="IPR016032">
    <property type="entry name" value="Sig_transdc_resp-reg_C-effctor"/>
</dbReference>
<dbReference type="AlphaFoldDB" id="A0A1Y2NWC5"/>
<evidence type="ECO:0000259" key="5">
    <source>
        <dbReference type="PROSITE" id="PS50043"/>
    </source>
</evidence>
<feature type="domain" description="HTH luxR-type" evidence="5">
    <location>
        <begin position="422"/>
        <end position="487"/>
    </location>
</feature>
<sequence>MTATTARHLPPTPAAPPPIPSARPLPSTLRPPLRGREDEAARALRALRFGADGGCALVAVEGPPGSGKTRFLDECVTMAERLGFVTGHRLPLPGPAGPAGTGAADPPRLIVLDDAHFLGEEASDALLAQRHAQYGSRAVVWLVARRCGAGSRSLDALVASSIGHTERIALDPLPAPAVLQVAADILGVPPDAPLARVLHGAGGHPRLLVELVEGMREEHMIRVGEREARLVEARIPERLRTLLRSMLLEYPDECRQLLRVAAVLGRESTVDDLLPLLHMSPSALLLVLDRTVTTGVLAVGSTRVRFPNELLWRLIVDSVPATLRHALRRQVAAARPPGGHRDRPPAGAPARPRAGYPTGPAPAGPAADAALRPGIQVPAQADSPVRAHLRARADDPWARADDPWARAEGPQAHAHVPARPAVPAGLAVLNGQEHRIVQMVAEGLTNKQIARRLEISPHTVNYHLKKLFRKVGVNSRIALLRETGWNDRPGGSPEAGPLVRPRVGAFEGGGQP</sequence>
<name>A0A1Y2NWC5_STRFR</name>
<reference evidence="6 7" key="1">
    <citation type="submission" date="2016-09" db="EMBL/GenBank/DDBJ databases">
        <title>Streptomyces fradiae DSM40063, a candidate organism with high potential of specific P450 cytochromes.</title>
        <authorList>
            <person name="Grumaz C."/>
            <person name="Vainshtein Y."/>
            <person name="Kirstahler P."/>
            <person name="Sohn K."/>
        </authorList>
    </citation>
    <scope>NUCLEOTIDE SEQUENCE [LARGE SCALE GENOMIC DNA]</scope>
    <source>
        <strain evidence="6 7">DSM 40063</strain>
    </source>
</reference>
<dbReference type="EMBL" id="MIFZ01000242">
    <property type="protein sequence ID" value="OSY51248.1"/>
    <property type="molecule type" value="Genomic_DNA"/>
</dbReference>
<proteinExistence type="predicted"/>
<feature type="compositionally biased region" description="Pro residues" evidence="4">
    <location>
        <begin position="10"/>
        <end position="23"/>
    </location>
</feature>
<dbReference type="PANTHER" id="PTHR44688:SF16">
    <property type="entry name" value="DNA-BINDING TRANSCRIPTIONAL ACTIVATOR DEVR_DOSR"/>
    <property type="match status" value="1"/>
</dbReference>
<dbReference type="Gene3D" id="1.10.10.10">
    <property type="entry name" value="Winged helix-like DNA-binding domain superfamily/Winged helix DNA-binding domain"/>
    <property type="match status" value="1"/>
</dbReference>
<dbReference type="PANTHER" id="PTHR44688">
    <property type="entry name" value="DNA-BINDING TRANSCRIPTIONAL ACTIVATOR DEVR_DOSR"/>
    <property type="match status" value="1"/>
</dbReference>
<dbReference type="GeneID" id="91407213"/>
<evidence type="ECO:0000256" key="3">
    <source>
        <dbReference type="ARBA" id="ARBA00023163"/>
    </source>
</evidence>
<protein>
    <submittedName>
        <fullName evidence="6">Putative HTH-type transcriptional regulator</fullName>
    </submittedName>
</protein>
<dbReference type="PRINTS" id="PR00038">
    <property type="entry name" value="HTHLUXR"/>
</dbReference>
<keyword evidence="1" id="KW-0805">Transcription regulation</keyword>
<dbReference type="SUPFAM" id="SSF46894">
    <property type="entry name" value="C-terminal effector domain of the bipartite response regulators"/>
    <property type="match status" value="1"/>
</dbReference>
<organism evidence="6 7">
    <name type="scientific">Streptomyces fradiae ATCC 10745 = DSM 40063</name>
    <dbReference type="NCBI Taxonomy" id="1319510"/>
    <lineage>
        <taxon>Bacteria</taxon>
        <taxon>Bacillati</taxon>
        <taxon>Actinomycetota</taxon>
        <taxon>Actinomycetes</taxon>
        <taxon>Kitasatosporales</taxon>
        <taxon>Streptomycetaceae</taxon>
        <taxon>Streptomyces</taxon>
    </lineage>
</organism>
<evidence type="ECO:0000256" key="1">
    <source>
        <dbReference type="ARBA" id="ARBA00023015"/>
    </source>
</evidence>
<dbReference type="Proteomes" id="UP000194318">
    <property type="component" value="Unassembled WGS sequence"/>
</dbReference>
<dbReference type="PROSITE" id="PS50043">
    <property type="entry name" value="HTH_LUXR_2"/>
    <property type="match status" value="1"/>
</dbReference>
<evidence type="ECO:0000256" key="4">
    <source>
        <dbReference type="SAM" id="MobiDB-lite"/>
    </source>
</evidence>
<dbReference type="SMART" id="SM00421">
    <property type="entry name" value="HTH_LUXR"/>
    <property type="match status" value="1"/>
</dbReference>
<evidence type="ECO:0000256" key="2">
    <source>
        <dbReference type="ARBA" id="ARBA00023125"/>
    </source>
</evidence>
<dbReference type="GO" id="GO:0003677">
    <property type="term" value="F:DNA binding"/>
    <property type="evidence" value="ECO:0007669"/>
    <property type="project" value="UniProtKB-KW"/>
</dbReference>
<evidence type="ECO:0000313" key="7">
    <source>
        <dbReference type="Proteomes" id="UP000194318"/>
    </source>
</evidence>
<dbReference type="SUPFAM" id="SSF52540">
    <property type="entry name" value="P-loop containing nucleoside triphosphate hydrolases"/>
    <property type="match status" value="1"/>
</dbReference>
<feature type="region of interest" description="Disordered" evidence="4">
    <location>
        <begin position="1"/>
        <end position="33"/>
    </location>
</feature>
<gene>
    <name evidence="6" type="ORF">BG846_03109</name>
</gene>
<keyword evidence="2" id="KW-0238">DNA-binding</keyword>
<feature type="region of interest" description="Disordered" evidence="4">
    <location>
        <begin position="332"/>
        <end position="368"/>
    </location>
</feature>
<dbReference type="InterPro" id="IPR000792">
    <property type="entry name" value="Tscrpt_reg_LuxR_C"/>
</dbReference>
<evidence type="ECO:0000313" key="6">
    <source>
        <dbReference type="EMBL" id="OSY51248.1"/>
    </source>
</evidence>
<feature type="compositionally biased region" description="Low complexity" evidence="4">
    <location>
        <begin position="348"/>
        <end position="358"/>
    </location>
</feature>
<dbReference type="RefSeq" id="WP_031128499.1">
    <property type="nucleotide sequence ID" value="NZ_ASYR01000011.1"/>
</dbReference>
<dbReference type="GO" id="GO:0006355">
    <property type="term" value="P:regulation of DNA-templated transcription"/>
    <property type="evidence" value="ECO:0007669"/>
    <property type="project" value="InterPro"/>
</dbReference>
<keyword evidence="3" id="KW-0804">Transcription</keyword>
<dbReference type="InterPro" id="IPR036388">
    <property type="entry name" value="WH-like_DNA-bd_sf"/>
</dbReference>
<dbReference type="Pfam" id="PF00196">
    <property type="entry name" value="GerE"/>
    <property type="match status" value="1"/>
</dbReference>